<evidence type="ECO:0000313" key="1">
    <source>
        <dbReference type="EMBL" id="TII06237.1"/>
    </source>
</evidence>
<dbReference type="RefSeq" id="WP_136628799.1">
    <property type="nucleotide sequence ID" value="NZ_JARQOJ010000018.1"/>
</dbReference>
<evidence type="ECO:0008006" key="3">
    <source>
        <dbReference type="Google" id="ProtNLM"/>
    </source>
</evidence>
<gene>
    <name evidence="1" type="ORF">FAJ34_09480</name>
</gene>
<sequence length="59" mass="6898">MTYDELKMLVFEKLDEKEQQAVETYLDSKKTFFEKMTILEAVLSAFNYIDSALNKASHT</sequence>
<dbReference type="EMBL" id="SSXP01000015">
    <property type="protein sequence ID" value="TII06237.1"/>
    <property type="molecule type" value="Genomic_DNA"/>
</dbReference>
<reference evidence="1 2" key="1">
    <citation type="submission" date="2019-04" db="EMBL/GenBank/DDBJ databases">
        <title>Genome analysis of Streptococcus suis strain WUSS425.</title>
        <authorList>
            <person name="Chen H."/>
            <person name="Gao X."/>
            <person name="Wu Z."/>
        </authorList>
    </citation>
    <scope>NUCLEOTIDE SEQUENCE [LARGE SCALE GENOMIC DNA]</scope>
    <source>
        <strain evidence="1 2">WUSS425</strain>
    </source>
</reference>
<comment type="caution">
    <text evidence="1">The sequence shown here is derived from an EMBL/GenBank/DDBJ whole genome shotgun (WGS) entry which is preliminary data.</text>
</comment>
<dbReference type="Proteomes" id="UP000305768">
    <property type="component" value="Unassembled WGS sequence"/>
</dbReference>
<organism evidence="1 2">
    <name type="scientific">Streptococcus suis</name>
    <dbReference type="NCBI Taxonomy" id="1307"/>
    <lineage>
        <taxon>Bacteria</taxon>
        <taxon>Bacillati</taxon>
        <taxon>Bacillota</taxon>
        <taxon>Bacilli</taxon>
        <taxon>Lactobacillales</taxon>
        <taxon>Streptococcaceae</taxon>
        <taxon>Streptococcus</taxon>
    </lineage>
</organism>
<name>A0A4T2H549_STRSU</name>
<accession>A0A4T2H549</accession>
<dbReference type="AlphaFoldDB" id="A0A4T2H549"/>
<evidence type="ECO:0000313" key="2">
    <source>
        <dbReference type="Proteomes" id="UP000305768"/>
    </source>
</evidence>
<proteinExistence type="predicted"/>
<protein>
    <recommendedName>
        <fullName evidence="3">Phage protein</fullName>
    </recommendedName>
</protein>